<organism evidence="11 12">
    <name type="scientific">Lomentospora prolificans</name>
    <dbReference type="NCBI Taxonomy" id="41688"/>
    <lineage>
        <taxon>Eukaryota</taxon>
        <taxon>Fungi</taxon>
        <taxon>Dikarya</taxon>
        <taxon>Ascomycota</taxon>
        <taxon>Pezizomycotina</taxon>
        <taxon>Sordariomycetes</taxon>
        <taxon>Hypocreomycetidae</taxon>
        <taxon>Microascales</taxon>
        <taxon>Microascaceae</taxon>
        <taxon>Lomentospora</taxon>
    </lineage>
</organism>
<comment type="caution">
    <text evidence="11">The sequence shown here is derived from an EMBL/GenBank/DDBJ whole genome shotgun (WGS) entry which is preliminary data.</text>
</comment>
<dbReference type="InterPro" id="IPR023827">
    <property type="entry name" value="Peptidase_S8_Asp-AS"/>
</dbReference>
<evidence type="ECO:0000256" key="2">
    <source>
        <dbReference type="ARBA" id="ARBA00022670"/>
    </source>
</evidence>
<keyword evidence="3 8" id="KW-0732">Signal</keyword>
<dbReference type="PROSITE" id="PS00138">
    <property type="entry name" value="SUBTILASE_SER"/>
    <property type="match status" value="1"/>
</dbReference>
<keyword evidence="5 6" id="KW-0720">Serine protease</keyword>
<feature type="domain" description="Inhibitor I9" evidence="10">
    <location>
        <begin position="63"/>
        <end position="106"/>
    </location>
</feature>
<dbReference type="FunFam" id="3.40.50.200:FF:000014">
    <property type="entry name" value="Proteinase K"/>
    <property type="match status" value="1"/>
</dbReference>
<dbReference type="SUPFAM" id="SSF52743">
    <property type="entry name" value="Subtilisin-like"/>
    <property type="match status" value="1"/>
</dbReference>
<dbReference type="Pfam" id="PF00082">
    <property type="entry name" value="Peptidase_S8"/>
    <property type="match status" value="1"/>
</dbReference>
<comment type="similarity">
    <text evidence="1 6 7">Belongs to the peptidase S8 family.</text>
</comment>
<evidence type="ECO:0000259" key="10">
    <source>
        <dbReference type="Pfam" id="PF05922"/>
    </source>
</evidence>
<feature type="active site" description="Charge relay system" evidence="6">
    <location>
        <position position="179"/>
    </location>
</feature>
<feature type="chain" id="PRO_5014852629" description="Peptidase S8/S53 domain-containing protein" evidence="8">
    <location>
        <begin position="16"/>
        <end position="394"/>
    </location>
</feature>
<feature type="signal peptide" evidence="8">
    <location>
        <begin position="1"/>
        <end position="15"/>
    </location>
</feature>
<dbReference type="InterPro" id="IPR050131">
    <property type="entry name" value="Peptidase_S8_subtilisin-like"/>
</dbReference>
<evidence type="ECO:0000256" key="5">
    <source>
        <dbReference type="ARBA" id="ARBA00022825"/>
    </source>
</evidence>
<dbReference type="InterPro" id="IPR015500">
    <property type="entry name" value="Peptidase_S8_subtilisin-rel"/>
</dbReference>
<dbReference type="InterPro" id="IPR023828">
    <property type="entry name" value="Peptidase_S8_Ser-AS"/>
</dbReference>
<feature type="active site" description="Charge relay system" evidence="6">
    <location>
        <position position="148"/>
    </location>
</feature>
<evidence type="ECO:0000313" key="11">
    <source>
        <dbReference type="EMBL" id="PKS05395.1"/>
    </source>
</evidence>
<dbReference type="PRINTS" id="PR00723">
    <property type="entry name" value="SUBTILISIN"/>
</dbReference>
<dbReference type="PANTHER" id="PTHR43806">
    <property type="entry name" value="PEPTIDASE S8"/>
    <property type="match status" value="1"/>
</dbReference>
<dbReference type="SUPFAM" id="SSF54897">
    <property type="entry name" value="Protease propeptides/inhibitors"/>
    <property type="match status" value="1"/>
</dbReference>
<dbReference type="Pfam" id="PF05922">
    <property type="entry name" value="Inhibitor_I9"/>
    <property type="match status" value="1"/>
</dbReference>
<dbReference type="InterPro" id="IPR022398">
    <property type="entry name" value="Peptidase_S8_His-AS"/>
</dbReference>
<dbReference type="InterPro" id="IPR037045">
    <property type="entry name" value="S8pro/Inhibitor_I9_sf"/>
</dbReference>
<evidence type="ECO:0000256" key="4">
    <source>
        <dbReference type="ARBA" id="ARBA00022801"/>
    </source>
</evidence>
<dbReference type="InParanoid" id="A0A2N3MZ07"/>
<evidence type="ECO:0000256" key="6">
    <source>
        <dbReference type="PROSITE-ProRule" id="PRU01240"/>
    </source>
</evidence>
<keyword evidence="4 6" id="KW-0378">Hydrolase</keyword>
<dbReference type="VEuPathDB" id="FungiDB:jhhlp_008771"/>
<protein>
    <recommendedName>
        <fullName evidence="13">Peptidase S8/S53 domain-containing protein</fullName>
    </recommendedName>
</protein>
<dbReference type="EMBL" id="NLAX01001623">
    <property type="protein sequence ID" value="PKS05395.1"/>
    <property type="molecule type" value="Genomic_DNA"/>
</dbReference>
<name>A0A2N3MZ07_9PEZI</name>
<keyword evidence="12" id="KW-1185">Reference proteome</keyword>
<dbReference type="STRING" id="41688.A0A2N3MZ07"/>
<dbReference type="GO" id="GO:0005576">
    <property type="term" value="C:extracellular region"/>
    <property type="evidence" value="ECO:0007669"/>
    <property type="project" value="UniProtKB-ARBA"/>
</dbReference>
<evidence type="ECO:0000256" key="3">
    <source>
        <dbReference type="ARBA" id="ARBA00022729"/>
    </source>
</evidence>
<dbReference type="Gene3D" id="3.30.70.80">
    <property type="entry name" value="Peptidase S8 propeptide/proteinase inhibitor I9"/>
    <property type="match status" value="1"/>
</dbReference>
<evidence type="ECO:0000313" key="12">
    <source>
        <dbReference type="Proteomes" id="UP000233524"/>
    </source>
</evidence>
<keyword evidence="2 6" id="KW-0645">Protease</keyword>
<dbReference type="GO" id="GO:0004252">
    <property type="term" value="F:serine-type endopeptidase activity"/>
    <property type="evidence" value="ECO:0007669"/>
    <property type="project" value="UniProtKB-UniRule"/>
</dbReference>
<dbReference type="OrthoDB" id="206201at2759"/>
<dbReference type="GO" id="GO:0006508">
    <property type="term" value="P:proteolysis"/>
    <property type="evidence" value="ECO:0007669"/>
    <property type="project" value="UniProtKB-KW"/>
</dbReference>
<dbReference type="PANTHER" id="PTHR43806:SF58">
    <property type="entry name" value="ALKALINE PROTEASE 1-RELATED"/>
    <property type="match status" value="1"/>
</dbReference>
<accession>A0A2N3MZ07</accession>
<dbReference type="Proteomes" id="UP000233524">
    <property type="component" value="Unassembled WGS sequence"/>
</dbReference>
<evidence type="ECO:0008006" key="13">
    <source>
        <dbReference type="Google" id="ProtNLM"/>
    </source>
</evidence>
<sequence length="394" mass="40441">MHASLILLALPLAFARPSHLRREEPAPVLRPRGAEVIPNKYIVKLKEGGGDFSIQSSLNILPVEPEHVYDSKGFKGFAAELDDNTVAALQEDPNVEYIEQDAVVTINSYVTQTGAPWGIARLSQKSPGSTRYVYDSSAGEGTCAYVIDTGIYTSHSQFGGRATFLANYADNSNTDGNGHGTHVAGTIGGSTYGVAKQTKLYAVKVLDANGSGTNSGVIAGINFVASDSKTRSCPKGVVANMSLGGSKSTAVNSAAAALVNAGVFLAVAAGNDNANAANYSPASEPSVCTVGATTSSDVRSSFSNYGSVVDIFAPGTSILSTWIGGTSATNTISGTSMASPHIAGLGAYLLAFLGKKTPAELCSYIASTSNKNLLSGIPSGTVNYLAFNGNPSAS</sequence>
<dbReference type="InterPro" id="IPR000209">
    <property type="entry name" value="Peptidase_S8/S53_dom"/>
</dbReference>
<evidence type="ECO:0000256" key="1">
    <source>
        <dbReference type="ARBA" id="ARBA00011073"/>
    </source>
</evidence>
<dbReference type="PROSITE" id="PS00137">
    <property type="entry name" value="SUBTILASE_HIS"/>
    <property type="match status" value="1"/>
</dbReference>
<evidence type="ECO:0000259" key="9">
    <source>
        <dbReference type="Pfam" id="PF00082"/>
    </source>
</evidence>
<dbReference type="CDD" id="cd04077">
    <property type="entry name" value="Peptidases_S8_PCSK9_ProteinaseK_like"/>
    <property type="match status" value="1"/>
</dbReference>
<reference evidence="11 12" key="1">
    <citation type="journal article" date="2017" name="G3 (Bethesda)">
        <title>First Draft Genome Sequence of the Pathogenic Fungus Lomentospora prolificans (Formerly Scedosporium prolificans).</title>
        <authorList>
            <person name="Luo R."/>
            <person name="Zimin A."/>
            <person name="Workman R."/>
            <person name="Fan Y."/>
            <person name="Pertea G."/>
            <person name="Grossman N."/>
            <person name="Wear M.P."/>
            <person name="Jia B."/>
            <person name="Miller H."/>
            <person name="Casadevall A."/>
            <person name="Timp W."/>
            <person name="Zhang S.X."/>
            <person name="Salzberg S.L."/>
        </authorList>
    </citation>
    <scope>NUCLEOTIDE SEQUENCE [LARGE SCALE GENOMIC DNA]</scope>
    <source>
        <strain evidence="11 12">JHH-5317</strain>
    </source>
</reference>
<dbReference type="InterPro" id="IPR034193">
    <property type="entry name" value="PCSK9_ProteinaseK-like"/>
</dbReference>
<evidence type="ECO:0000256" key="8">
    <source>
        <dbReference type="SAM" id="SignalP"/>
    </source>
</evidence>
<feature type="active site" description="Charge relay system" evidence="6">
    <location>
        <position position="336"/>
    </location>
</feature>
<feature type="domain" description="Peptidase S8/S53" evidence="9">
    <location>
        <begin position="145"/>
        <end position="372"/>
    </location>
</feature>
<proteinExistence type="inferred from homology"/>
<dbReference type="PROSITE" id="PS51892">
    <property type="entry name" value="SUBTILASE"/>
    <property type="match status" value="1"/>
</dbReference>
<gene>
    <name evidence="11" type="ORF">jhhlp_008771</name>
</gene>
<dbReference type="PROSITE" id="PS00136">
    <property type="entry name" value="SUBTILASE_ASP"/>
    <property type="match status" value="1"/>
</dbReference>
<evidence type="ECO:0000256" key="7">
    <source>
        <dbReference type="RuleBase" id="RU003355"/>
    </source>
</evidence>
<dbReference type="Gene3D" id="3.40.50.200">
    <property type="entry name" value="Peptidase S8/S53 domain"/>
    <property type="match status" value="1"/>
</dbReference>
<dbReference type="InterPro" id="IPR010259">
    <property type="entry name" value="S8pro/Inhibitor_I9"/>
</dbReference>
<dbReference type="AlphaFoldDB" id="A0A2N3MZ07"/>
<dbReference type="InterPro" id="IPR036852">
    <property type="entry name" value="Peptidase_S8/S53_dom_sf"/>
</dbReference>